<keyword evidence="2" id="KW-1133">Transmembrane helix</keyword>
<feature type="coiled-coil region" evidence="1">
    <location>
        <begin position="35"/>
        <end position="109"/>
    </location>
</feature>
<keyword evidence="2" id="KW-0812">Transmembrane</keyword>
<dbReference type="Proteomes" id="UP000824927">
    <property type="component" value="Unassembled WGS sequence"/>
</dbReference>
<protein>
    <submittedName>
        <fullName evidence="3">Uncharacterized protein</fullName>
    </submittedName>
</protein>
<feature type="transmembrane region" description="Helical" evidence="2">
    <location>
        <begin position="298"/>
        <end position="321"/>
    </location>
</feature>
<comment type="caution">
    <text evidence="3">The sequence shown here is derived from an EMBL/GenBank/DDBJ whole genome shotgun (WGS) entry which is preliminary data.</text>
</comment>
<dbReference type="AlphaFoldDB" id="A0A9Q3S3I9"/>
<reference evidence="3" key="1">
    <citation type="submission" date="2021-06" db="EMBL/GenBank/DDBJ databases">
        <title>50 bacteria genomes isolated from Dapeng, Shenzhen, China.</title>
        <authorList>
            <person name="Zheng W."/>
            <person name="Yu S."/>
            <person name="Huang Y."/>
        </authorList>
    </citation>
    <scope>NUCLEOTIDE SEQUENCE</scope>
    <source>
        <strain evidence="3">DP4N28-2</strain>
    </source>
</reference>
<proteinExistence type="predicted"/>
<organism evidence="3 4">
    <name type="scientific">Qipengyuania aquimaris</name>
    <dbReference type="NCBI Taxonomy" id="255984"/>
    <lineage>
        <taxon>Bacteria</taxon>
        <taxon>Pseudomonadati</taxon>
        <taxon>Pseudomonadota</taxon>
        <taxon>Alphaproteobacteria</taxon>
        <taxon>Sphingomonadales</taxon>
        <taxon>Erythrobacteraceae</taxon>
        <taxon>Qipengyuania</taxon>
    </lineage>
</organism>
<sequence length="575" mass="64529">MGAIKAVFGWIFRNALLFALIVAALVAHSVWSEAQQAEQAAQSEAQAEIDRLETTAEQAATAQGRLEEEAARAREELAAYPETVRRAGIEELRDKRRDAVKERAQYRARLPGDAERLRQAATLDADAMLERALVELQIRRLDRQIAFLTDSIEIAQDRRQLDQRLEDLRNSLEEQEDIVARLKDDYDSQDAALKEFERRWDVIEWFQKKKHDELKEARSKAKDRYDAAVRTRDRIKRSIKRLLDTIEAGQATMDAVMQSGADEFAQLEQQAAEELAAKQERLMSLSEEHPIAQTMSNALLILLGIIAMPFIIRTLFYYVFAPMAARRASIRIEIPCLSAAPDPVAEPSRVSVPVTLDEGEELLIRQDYLQTSAVEGEKATRWLLDYNHPVSSLAAGLGFLTRIRGKGTSTVSAVRDPFAELTEIALPENSACVLHTRALVALVQPTGKTMRITSHWRLFNLNAWLTMQLRFFVFHGPGRLVVKGGRGVRVERAEQGRIFGQDQLVGFSADLAYSVTRTETFAPYLFGREQLFKDKVQDSGGILIIEEAPLAGRQGGEVRRGLEGAFDAGLKAFGL</sequence>
<evidence type="ECO:0000313" key="3">
    <source>
        <dbReference type="EMBL" id="MBY6219237.1"/>
    </source>
</evidence>
<evidence type="ECO:0000256" key="2">
    <source>
        <dbReference type="SAM" id="Phobius"/>
    </source>
</evidence>
<keyword evidence="2" id="KW-0472">Membrane</keyword>
<accession>A0A9Q3S3I9</accession>
<feature type="coiled-coil region" evidence="1">
    <location>
        <begin position="138"/>
        <end position="231"/>
    </location>
</feature>
<gene>
    <name evidence="3" type="ORF">KUV31_12890</name>
</gene>
<name>A0A9Q3S3I9_9SPHN</name>
<dbReference type="EMBL" id="JAHVKP010000001">
    <property type="protein sequence ID" value="MBY6219237.1"/>
    <property type="molecule type" value="Genomic_DNA"/>
</dbReference>
<dbReference type="RefSeq" id="WP_222405852.1">
    <property type="nucleotide sequence ID" value="NZ_JAHVKP010000001.1"/>
</dbReference>
<evidence type="ECO:0000313" key="4">
    <source>
        <dbReference type="Proteomes" id="UP000824927"/>
    </source>
</evidence>
<evidence type="ECO:0000256" key="1">
    <source>
        <dbReference type="SAM" id="Coils"/>
    </source>
</evidence>
<keyword evidence="1" id="KW-0175">Coiled coil</keyword>